<dbReference type="AlphaFoldDB" id="A0AAE0Y5M9"/>
<sequence length="107" mass="11377">MRINVSTGLDSGQSILTLSSACSPRDLYRGGRGCHGVSGGVTFPKSLSHGVAGRNRHPAIGQGRLCETLVDTRYELGLLISLTAGRLTRPTQGSVDHKPVRRLPLTL</sequence>
<dbReference type="EMBL" id="JAWDGP010006879">
    <property type="protein sequence ID" value="KAK3733815.1"/>
    <property type="molecule type" value="Genomic_DNA"/>
</dbReference>
<evidence type="ECO:0000313" key="1">
    <source>
        <dbReference type="EMBL" id="KAK3733815.1"/>
    </source>
</evidence>
<keyword evidence="2" id="KW-1185">Reference proteome</keyword>
<accession>A0AAE0Y5M9</accession>
<reference evidence="1" key="1">
    <citation type="journal article" date="2023" name="G3 (Bethesda)">
        <title>A reference genome for the long-term kleptoplast-retaining sea slug Elysia crispata morphotype clarki.</title>
        <authorList>
            <person name="Eastman K.E."/>
            <person name="Pendleton A.L."/>
            <person name="Shaikh M.A."/>
            <person name="Suttiyut T."/>
            <person name="Ogas R."/>
            <person name="Tomko P."/>
            <person name="Gavelis G."/>
            <person name="Widhalm J.R."/>
            <person name="Wisecaver J.H."/>
        </authorList>
    </citation>
    <scope>NUCLEOTIDE SEQUENCE</scope>
    <source>
        <strain evidence="1">ECLA1</strain>
    </source>
</reference>
<dbReference type="PROSITE" id="PS51257">
    <property type="entry name" value="PROKAR_LIPOPROTEIN"/>
    <property type="match status" value="1"/>
</dbReference>
<dbReference type="Proteomes" id="UP001283361">
    <property type="component" value="Unassembled WGS sequence"/>
</dbReference>
<proteinExistence type="predicted"/>
<name>A0AAE0Y5M9_9GAST</name>
<organism evidence="1 2">
    <name type="scientific">Elysia crispata</name>
    <name type="common">lettuce slug</name>
    <dbReference type="NCBI Taxonomy" id="231223"/>
    <lineage>
        <taxon>Eukaryota</taxon>
        <taxon>Metazoa</taxon>
        <taxon>Spiralia</taxon>
        <taxon>Lophotrochozoa</taxon>
        <taxon>Mollusca</taxon>
        <taxon>Gastropoda</taxon>
        <taxon>Heterobranchia</taxon>
        <taxon>Euthyneura</taxon>
        <taxon>Panpulmonata</taxon>
        <taxon>Sacoglossa</taxon>
        <taxon>Placobranchoidea</taxon>
        <taxon>Plakobranchidae</taxon>
        <taxon>Elysia</taxon>
    </lineage>
</organism>
<evidence type="ECO:0000313" key="2">
    <source>
        <dbReference type="Proteomes" id="UP001283361"/>
    </source>
</evidence>
<protein>
    <submittedName>
        <fullName evidence="1">Uncharacterized protein</fullName>
    </submittedName>
</protein>
<gene>
    <name evidence="1" type="ORF">RRG08_014468</name>
</gene>
<comment type="caution">
    <text evidence="1">The sequence shown here is derived from an EMBL/GenBank/DDBJ whole genome shotgun (WGS) entry which is preliminary data.</text>
</comment>